<evidence type="ECO:0000313" key="1">
    <source>
        <dbReference type="EMBL" id="VUZ86442.1"/>
    </source>
</evidence>
<gene>
    <name evidence="1" type="ORF">MELA_02845</name>
</gene>
<keyword evidence="2" id="KW-1185">Reference proteome</keyword>
<name>A0A564ZP64_9BACT</name>
<sequence>MKTLQEIEEAIEALPLPDRLRLYKDMPQLIGRDVEDVDWQRMAIESFFQDDSPDDHVYDHV</sequence>
<organism evidence="1 2">
    <name type="scientific">Candidatus Methylomirabilis lanthanidiphila</name>
    <dbReference type="NCBI Taxonomy" id="2211376"/>
    <lineage>
        <taxon>Bacteria</taxon>
        <taxon>Candidatus Methylomirabilota</taxon>
        <taxon>Candidatus Methylomirabilia</taxon>
        <taxon>Candidatus Methylomirabilales</taxon>
        <taxon>Candidatus Methylomirabilaceae</taxon>
        <taxon>Candidatus Methylomirabilis</taxon>
    </lineage>
</organism>
<accession>A0A564ZP64</accession>
<proteinExistence type="predicted"/>
<reference evidence="1 2" key="1">
    <citation type="submission" date="2019-07" db="EMBL/GenBank/DDBJ databases">
        <authorList>
            <person name="Cremers G."/>
        </authorList>
    </citation>
    <scope>NUCLEOTIDE SEQUENCE [LARGE SCALE GENOMIC DNA]</scope>
</reference>
<dbReference type="Proteomes" id="UP000334340">
    <property type="component" value="Unassembled WGS sequence"/>
</dbReference>
<protein>
    <submittedName>
        <fullName evidence="1">Uncharacterized protein</fullName>
    </submittedName>
</protein>
<evidence type="ECO:0000313" key="2">
    <source>
        <dbReference type="Proteomes" id="UP000334340"/>
    </source>
</evidence>
<dbReference type="AlphaFoldDB" id="A0A564ZP64"/>
<dbReference type="EMBL" id="CABIKM010000055">
    <property type="protein sequence ID" value="VUZ86442.1"/>
    <property type="molecule type" value="Genomic_DNA"/>
</dbReference>